<reference evidence="7 8" key="1">
    <citation type="submission" date="2018-11" db="EMBL/GenBank/DDBJ databases">
        <title>Genome sequence and assembly of Colletotrichum sidae.</title>
        <authorList>
            <person name="Gan P."/>
            <person name="Shirasu K."/>
        </authorList>
    </citation>
    <scope>NUCLEOTIDE SEQUENCE [LARGE SCALE GENOMIC DNA]</scope>
    <source>
        <strain evidence="7 8">CBS 518.97</strain>
    </source>
</reference>
<dbReference type="PANTHER" id="PTHR47540:SF3">
    <property type="entry name" value="ZN(II)2CYS6 TRANSCRIPTION FACTOR (EUROFUNG)"/>
    <property type="match status" value="1"/>
</dbReference>
<proteinExistence type="predicted"/>
<dbReference type="Proteomes" id="UP000295604">
    <property type="component" value="Unassembled WGS sequence"/>
</dbReference>
<dbReference type="InterPro" id="IPR051711">
    <property type="entry name" value="Stress_Response_Reg"/>
</dbReference>
<dbReference type="GO" id="GO:0005634">
    <property type="term" value="C:nucleus"/>
    <property type="evidence" value="ECO:0007669"/>
    <property type="project" value="UniProtKB-SubCell"/>
</dbReference>
<dbReference type="Pfam" id="PF04082">
    <property type="entry name" value="Fungal_trans"/>
    <property type="match status" value="1"/>
</dbReference>
<keyword evidence="4" id="KW-0804">Transcription</keyword>
<dbReference type="GO" id="GO:0043565">
    <property type="term" value="F:sequence-specific DNA binding"/>
    <property type="evidence" value="ECO:0007669"/>
    <property type="project" value="TreeGrafter"/>
</dbReference>
<dbReference type="GO" id="GO:0006351">
    <property type="term" value="P:DNA-templated transcription"/>
    <property type="evidence" value="ECO:0007669"/>
    <property type="project" value="InterPro"/>
</dbReference>
<keyword evidence="2" id="KW-0805">Transcription regulation</keyword>
<gene>
    <name evidence="7" type="ORF">C8034_v003535</name>
</gene>
<comment type="caution">
    <text evidence="7">The sequence shown here is derived from an EMBL/GenBank/DDBJ whole genome shotgun (WGS) entry which is preliminary data.</text>
</comment>
<feature type="domain" description="Xylanolytic transcriptional activator regulatory" evidence="6">
    <location>
        <begin position="15"/>
        <end position="133"/>
    </location>
</feature>
<dbReference type="CDD" id="cd12148">
    <property type="entry name" value="fungal_TF_MHR"/>
    <property type="match status" value="1"/>
</dbReference>
<dbReference type="AlphaFoldDB" id="A0A4R8T9W4"/>
<accession>A0A4R8T9W4</accession>
<evidence type="ECO:0000256" key="1">
    <source>
        <dbReference type="ARBA" id="ARBA00004123"/>
    </source>
</evidence>
<dbReference type="InterPro" id="IPR007219">
    <property type="entry name" value="XnlR_reg_dom"/>
</dbReference>
<name>A0A4R8T9W4_9PEZI</name>
<evidence type="ECO:0000256" key="4">
    <source>
        <dbReference type="ARBA" id="ARBA00023163"/>
    </source>
</evidence>
<keyword evidence="3" id="KW-0238">DNA-binding</keyword>
<evidence type="ECO:0000256" key="2">
    <source>
        <dbReference type="ARBA" id="ARBA00023015"/>
    </source>
</evidence>
<dbReference type="PANTHER" id="PTHR47540">
    <property type="entry name" value="THIAMINE REPRESSIBLE GENES REGULATORY PROTEIN THI5"/>
    <property type="match status" value="1"/>
</dbReference>
<evidence type="ECO:0000313" key="7">
    <source>
        <dbReference type="EMBL" id="TEA14315.1"/>
    </source>
</evidence>
<comment type="subcellular location">
    <subcellularLocation>
        <location evidence="1">Nucleus</location>
    </subcellularLocation>
</comment>
<keyword evidence="8" id="KW-1185">Reference proteome</keyword>
<sequence length="499" mass="55779">MLNTIVESELSGVPTFILNTYLSAALGRPMTFHNEDIDQELPLCVDDEDLRPGSAAPPVERGPSITSATVAQIKYICRNNSVMSVRVLLTCRIRLSRILARILRTLYGINPPSTHQHFAAAENFFRDLQEWRNGMAYLLDSDGNALFVKLVLRQHDVLKLAFWHPEILVHRPFLLKSFTSLSHASVTHEQAFSRHQVMQRNVATCVNAAKSIAEYIDQINGAGEFYSTLFFIPYYGFSAVVILYVHAIQQRAESPGVYSDCYHLASRCHAHIESIATKGSLMQRYGVVLQELRLEVLRNNTYLASTLTAQAGETAAEDDARLREALLFKGSQLFRVEPAYSPNNPSAEFSQSFRDAISVEQLAERLSSASAVSTNTANGDFFSISNWGQFDSLRSSLQNRIFAAARAAEVVPTIGPYSGQPPKLQSQKKSRVKRMSHLYPLQRGLRATLRHQGPSPALNPAREVGSWVPGWPWRIEQAVFLNTCRDGYRSLLMTSSQAE</sequence>
<dbReference type="EMBL" id="QAPF01000166">
    <property type="protein sequence ID" value="TEA14315.1"/>
    <property type="molecule type" value="Genomic_DNA"/>
</dbReference>
<evidence type="ECO:0000256" key="3">
    <source>
        <dbReference type="ARBA" id="ARBA00023125"/>
    </source>
</evidence>
<protein>
    <recommendedName>
        <fullName evidence="6">Xylanolytic transcriptional activator regulatory domain-containing protein</fullName>
    </recommendedName>
</protein>
<evidence type="ECO:0000259" key="6">
    <source>
        <dbReference type="Pfam" id="PF04082"/>
    </source>
</evidence>
<dbReference type="GO" id="GO:0045944">
    <property type="term" value="P:positive regulation of transcription by RNA polymerase II"/>
    <property type="evidence" value="ECO:0007669"/>
    <property type="project" value="TreeGrafter"/>
</dbReference>
<keyword evidence="5" id="KW-0539">Nucleus</keyword>
<evidence type="ECO:0000313" key="8">
    <source>
        <dbReference type="Proteomes" id="UP000295604"/>
    </source>
</evidence>
<dbReference type="GO" id="GO:0008270">
    <property type="term" value="F:zinc ion binding"/>
    <property type="evidence" value="ECO:0007669"/>
    <property type="project" value="InterPro"/>
</dbReference>
<evidence type="ECO:0000256" key="5">
    <source>
        <dbReference type="ARBA" id="ARBA00023242"/>
    </source>
</evidence>
<organism evidence="7 8">
    <name type="scientific">Colletotrichum sidae</name>
    <dbReference type="NCBI Taxonomy" id="1347389"/>
    <lineage>
        <taxon>Eukaryota</taxon>
        <taxon>Fungi</taxon>
        <taxon>Dikarya</taxon>
        <taxon>Ascomycota</taxon>
        <taxon>Pezizomycotina</taxon>
        <taxon>Sordariomycetes</taxon>
        <taxon>Hypocreomycetidae</taxon>
        <taxon>Glomerellales</taxon>
        <taxon>Glomerellaceae</taxon>
        <taxon>Colletotrichum</taxon>
        <taxon>Colletotrichum orbiculare species complex</taxon>
    </lineage>
</organism>